<dbReference type="EMBL" id="PJQY01000214">
    <property type="protein sequence ID" value="PQQ15882.1"/>
    <property type="molecule type" value="Genomic_DNA"/>
</dbReference>
<evidence type="ECO:0000313" key="2">
    <source>
        <dbReference type="Proteomes" id="UP000250321"/>
    </source>
</evidence>
<dbReference type="OrthoDB" id="1896853at2759"/>
<keyword evidence="2" id="KW-1185">Reference proteome</keyword>
<proteinExistence type="predicted"/>
<dbReference type="AlphaFoldDB" id="A0A314Z3J8"/>
<sequence>MAFVIFKSKITAERVISELNGRCLVSGNWSLRPVIGIRRSLKGPDKTARFVGHLSIAKIRLQSQSEAMRKAVSTSHYSQPNTIEYGMALEWTPFSAETSGGD</sequence>
<evidence type="ECO:0008006" key="3">
    <source>
        <dbReference type="Google" id="ProtNLM"/>
    </source>
</evidence>
<dbReference type="GO" id="GO:0003723">
    <property type="term" value="F:RNA binding"/>
    <property type="evidence" value="ECO:0007669"/>
    <property type="project" value="TreeGrafter"/>
</dbReference>
<gene>
    <name evidence="1" type="ORF">Pyn_37462</name>
</gene>
<dbReference type="Proteomes" id="UP000250321">
    <property type="component" value="Unassembled WGS sequence"/>
</dbReference>
<name>A0A314Z3J8_PRUYE</name>
<dbReference type="PANTHER" id="PTHR47073">
    <property type="entry name" value="PROTEIN ANTI-SILENCING 1"/>
    <property type="match status" value="1"/>
</dbReference>
<comment type="caution">
    <text evidence="1">The sequence shown here is derived from an EMBL/GenBank/DDBJ whole genome shotgun (WGS) entry which is preliminary data.</text>
</comment>
<dbReference type="STRING" id="2094558.A0A314Z3J8"/>
<dbReference type="PANTHER" id="PTHR47073:SF2">
    <property type="entry name" value="PROTEIN ANTI-SILENCING 1"/>
    <property type="match status" value="1"/>
</dbReference>
<organism evidence="1 2">
    <name type="scientific">Prunus yedoensis var. nudiflora</name>
    <dbReference type="NCBI Taxonomy" id="2094558"/>
    <lineage>
        <taxon>Eukaryota</taxon>
        <taxon>Viridiplantae</taxon>
        <taxon>Streptophyta</taxon>
        <taxon>Embryophyta</taxon>
        <taxon>Tracheophyta</taxon>
        <taxon>Spermatophyta</taxon>
        <taxon>Magnoliopsida</taxon>
        <taxon>eudicotyledons</taxon>
        <taxon>Gunneridae</taxon>
        <taxon>Pentapetalae</taxon>
        <taxon>rosids</taxon>
        <taxon>fabids</taxon>
        <taxon>Rosales</taxon>
        <taxon>Rosaceae</taxon>
        <taxon>Amygdaloideae</taxon>
        <taxon>Amygdaleae</taxon>
        <taxon>Prunus</taxon>
    </lineage>
</organism>
<reference evidence="1 2" key="1">
    <citation type="submission" date="2018-02" db="EMBL/GenBank/DDBJ databases">
        <title>Draft genome of wild Prunus yedoensis var. nudiflora.</title>
        <authorList>
            <person name="Baek S."/>
            <person name="Kim J.-H."/>
            <person name="Choi K."/>
            <person name="Kim G.-B."/>
            <person name="Cho A."/>
            <person name="Jang H."/>
            <person name="Shin C.-H."/>
            <person name="Yu H.-J."/>
            <person name="Mun J.-H."/>
        </authorList>
    </citation>
    <scope>NUCLEOTIDE SEQUENCE [LARGE SCALE GENOMIC DNA]</scope>
    <source>
        <strain evidence="2">cv. Jeju island</strain>
        <tissue evidence="1">Leaf</tissue>
    </source>
</reference>
<accession>A0A314Z3J8</accession>
<protein>
    <recommendedName>
        <fullName evidence="3">RRM domain-containing protein</fullName>
    </recommendedName>
</protein>
<evidence type="ECO:0000313" key="1">
    <source>
        <dbReference type="EMBL" id="PQQ15882.1"/>
    </source>
</evidence>